<feature type="coiled-coil region" evidence="1">
    <location>
        <begin position="640"/>
        <end position="667"/>
    </location>
</feature>
<protein>
    <recommendedName>
        <fullName evidence="2">Peptidase S74 domain-containing protein</fullName>
    </recommendedName>
</protein>
<dbReference type="EMBL" id="MN740141">
    <property type="protein sequence ID" value="QHT89518.1"/>
    <property type="molecule type" value="Genomic_DNA"/>
</dbReference>
<keyword evidence="1" id="KW-0175">Coiled coil</keyword>
<reference evidence="3" key="1">
    <citation type="journal article" date="2020" name="Nature">
        <title>Giant virus diversity and host interactions through global metagenomics.</title>
        <authorList>
            <person name="Schulz F."/>
            <person name="Roux S."/>
            <person name="Paez-Espino D."/>
            <person name="Jungbluth S."/>
            <person name="Walsh D.A."/>
            <person name="Denef V.J."/>
            <person name="McMahon K.D."/>
            <person name="Konstantinidis K.T."/>
            <person name="Eloe-Fadrosh E.A."/>
            <person name="Kyrpides N.C."/>
            <person name="Woyke T."/>
        </authorList>
    </citation>
    <scope>NUCLEOTIDE SEQUENCE</scope>
    <source>
        <strain evidence="3">GVMAG-M-3300023184-60</strain>
    </source>
</reference>
<accession>A0A6C0I909</accession>
<sequence length="671" mass="74203">MGWNISTYDNKYQIKYGSNTSYNIIDDDISYLTITDTKHIGLNNENPSSDYLLDINGITHINSNLYITGNVYISCNEYINKDLYITSNVEIGKTLYTSNIIGVGSSNNIVINYTSPTNYSNNLVQIYGNTSFIGRVNINNITSNTFHLLEINGSMRASRIYGEGCNIFNLNASYVSLGILEPEHGGTGLSNIGRHAILFGGANNRYLQNTTFKYDGTTLFAEKFRGNLNADDITDGIVTVIRGGTGLSEITKGCIPVGNGKELTQLSSDLKFDINTKTLALNTLQLANSNIYVLDPNNTIRKFNYNDVGLYDATSNSKGIVMPSEEDFDTSNGILKLKSNENLLWKINTTGSNIYFPNDIKFDAGIICFAGINNRDPLYALDVAGDINSSSNYRINGSNLFDLVIDYASSNLKLDSLSGINVATMKFVESQYNDFVGGTKRWSVNTFDATTIEVNNFVSKSKTLLNTLAITDTSTSSASDNLINVLSITSISRVLDDNEKLLKFTKAGNLLIGPNLQDQVPSQRLEIIGNIHASGHIRSYYSDDRLKTLTSNITGALDIIDSLKGFHYVPNEKALELGFEYDNEIGLSAQDVKRVVPEIVKIAPFDTIKDRENGQIVSKSGEDYLTICYERLGAVFVEAIKELRKENMALKSELKTLKKDLDNIKNIIYIQ</sequence>
<organism evidence="3">
    <name type="scientific">viral metagenome</name>
    <dbReference type="NCBI Taxonomy" id="1070528"/>
    <lineage>
        <taxon>unclassified sequences</taxon>
        <taxon>metagenomes</taxon>
        <taxon>organismal metagenomes</taxon>
    </lineage>
</organism>
<evidence type="ECO:0000256" key="1">
    <source>
        <dbReference type="SAM" id="Coils"/>
    </source>
</evidence>
<proteinExistence type="predicted"/>
<dbReference type="Pfam" id="PF13884">
    <property type="entry name" value="Peptidase_S74"/>
    <property type="match status" value="1"/>
</dbReference>
<name>A0A6C0I909_9ZZZZ</name>
<feature type="domain" description="Peptidase S74" evidence="2">
    <location>
        <begin position="542"/>
        <end position="654"/>
    </location>
</feature>
<dbReference type="AlphaFoldDB" id="A0A6C0I909"/>
<dbReference type="PROSITE" id="PS51688">
    <property type="entry name" value="ICA"/>
    <property type="match status" value="1"/>
</dbReference>
<dbReference type="InterPro" id="IPR030392">
    <property type="entry name" value="S74_ICA"/>
</dbReference>
<evidence type="ECO:0000259" key="2">
    <source>
        <dbReference type="PROSITE" id="PS51688"/>
    </source>
</evidence>
<evidence type="ECO:0000313" key="3">
    <source>
        <dbReference type="EMBL" id="QHT89518.1"/>
    </source>
</evidence>